<evidence type="ECO:0000313" key="7">
    <source>
        <dbReference type="Proteomes" id="UP000003937"/>
    </source>
</evidence>
<name>J3VTY3_9ENTR</name>
<evidence type="ECO:0000256" key="4">
    <source>
        <dbReference type="ARBA" id="ARBA00022490"/>
    </source>
</evidence>
<dbReference type="PANTHER" id="PTHR38103:SF1">
    <property type="entry name" value="RECOMBINATION-ASSOCIATED PROTEIN RDGC"/>
    <property type="match status" value="1"/>
</dbReference>
<dbReference type="Proteomes" id="UP000003937">
    <property type="component" value="Chromosome"/>
</dbReference>
<evidence type="ECO:0000256" key="2">
    <source>
        <dbReference type="ARBA" id="ARBA00008657"/>
    </source>
</evidence>
<dbReference type="HOGENOM" id="CLU_052038_1_1_6"/>
<dbReference type="GO" id="GO:0006310">
    <property type="term" value="P:DNA recombination"/>
    <property type="evidence" value="ECO:0007669"/>
    <property type="project" value="UniProtKB-KW"/>
</dbReference>
<comment type="similarity">
    <text evidence="2">Belongs to the RdgC family.</text>
</comment>
<dbReference type="GO" id="GO:0003690">
    <property type="term" value="F:double-stranded DNA binding"/>
    <property type="evidence" value="ECO:0007669"/>
    <property type="project" value="TreeGrafter"/>
</dbReference>
<reference evidence="6 7" key="1">
    <citation type="journal article" date="2012" name="Mol. Biol. Evol.">
        <title>Genome reduction and co-evolution between the primary and secondary bacterial symbionts of psyllids.</title>
        <authorList>
            <person name="Sloan D.B."/>
            <person name="Moran N.A."/>
        </authorList>
    </citation>
    <scope>NUCLEOTIDE SEQUENCE [LARGE SCALE GENOMIC DNA]</scope>
    <source>
        <strain evidence="6">Hcub_S</strain>
    </source>
</reference>
<accession>J3VTY3</accession>
<dbReference type="PANTHER" id="PTHR38103">
    <property type="entry name" value="RECOMBINATION-ASSOCIATED PROTEIN RDGC"/>
    <property type="match status" value="1"/>
</dbReference>
<comment type="subcellular location">
    <subcellularLocation>
        <location evidence="1">Cytoplasm</location>
        <location evidence="1">Nucleoid</location>
    </subcellularLocation>
</comment>
<dbReference type="KEGG" id="sehc:A35E_00205"/>
<dbReference type="EMBL" id="CP003547">
    <property type="protein sequence ID" value="AFP85516.1"/>
    <property type="molecule type" value="Genomic_DNA"/>
</dbReference>
<dbReference type="NCBIfam" id="NF001462">
    <property type="entry name" value="PRK00321.1-3"/>
    <property type="match status" value="1"/>
</dbReference>
<dbReference type="RefSeq" id="WP_014888813.1">
    <property type="nucleotide sequence ID" value="NC_018420.1"/>
</dbReference>
<dbReference type="InterPro" id="IPR007476">
    <property type="entry name" value="RdgC"/>
</dbReference>
<gene>
    <name evidence="6" type="ORF">A35E_00205</name>
</gene>
<keyword evidence="4" id="KW-0963">Cytoplasm</keyword>
<organism evidence="6 7">
    <name type="scientific">secondary endosymbiont of Heteropsylla cubana</name>
    <dbReference type="NCBI Taxonomy" id="134287"/>
    <lineage>
        <taxon>Bacteria</taxon>
        <taxon>Pseudomonadati</taxon>
        <taxon>Pseudomonadota</taxon>
        <taxon>Gammaproteobacteria</taxon>
        <taxon>Enterobacterales</taxon>
        <taxon>Enterobacteriaceae</taxon>
        <taxon>aphid secondary symbionts</taxon>
    </lineage>
</organism>
<proteinExistence type="inferred from homology"/>
<keyword evidence="5" id="KW-0233">DNA recombination</keyword>
<dbReference type="GO" id="GO:0000018">
    <property type="term" value="P:regulation of DNA recombination"/>
    <property type="evidence" value="ECO:0007669"/>
    <property type="project" value="TreeGrafter"/>
</dbReference>
<evidence type="ECO:0000256" key="5">
    <source>
        <dbReference type="ARBA" id="ARBA00023172"/>
    </source>
</evidence>
<dbReference type="Pfam" id="PF04381">
    <property type="entry name" value="RdgC"/>
    <property type="match status" value="1"/>
</dbReference>
<sequence>MLWFKNIVIYRLTKRIELSVAEIEKKLSDFIFTSCSGQDIAKSGWISPMGDAYSPLIHATSGHLFLCLRTEEKVIPPSVIKKSLEDKNRKLKSNKNRKLYKNEEKILREEIFYELIPRAFSRFTETFLWINLVDNMVIINVSNFKKAENCLSILRKSIGSLPIVPLRVKNPIEIILTQWVRTGEPAPNFIIQDEVELKMLATEGGTCRCKKQDLSSSEIIVHIKAGKMVTRLALEWKNRIQFLIDKNCLIKRLKLSDQEKEYDNIIQYEDSHSHFYSDFTLITSELTPFIADLIKSFGGVIL</sequence>
<dbReference type="GO" id="GO:0043590">
    <property type="term" value="C:bacterial nucleoid"/>
    <property type="evidence" value="ECO:0007669"/>
    <property type="project" value="TreeGrafter"/>
</dbReference>
<evidence type="ECO:0000256" key="1">
    <source>
        <dbReference type="ARBA" id="ARBA00004453"/>
    </source>
</evidence>
<dbReference type="NCBIfam" id="NF001464">
    <property type="entry name" value="PRK00321.1-5"/>
    <property type="match status" value="1"/>
</dbReference>
<dbReference type="AlphaFoldDB" id="J3VTY3"/>
<keyword evidence="7" id="KW-1185">Reference proteome</keyword>
<evidence type="ECO:0000313" key="6">
    <source>
        <dbReference type="EMBL" id="AFP85516.1"/>
    </source>
</evidence>
<evidence type="ECO:0000256" key="3">
    <source>
        <dbReference type="ARBA" id="ARBA00022296"/>
    </source>
</evidence>
<dbReference type="STRING" id="134287.A35E_00205"/>
<protein>
    <recommendedName>
        <fullName evidence="3">Recombination-associated protein RdgC</fullName>
    </recommendedName>
</protein>
<dbReference type="PATRIC" id="fig|134287.3.peg.194"/>
<dbReference type="OrthoDB" id="5290530at2"/>